<accession>A0A1A8X4Y6</accession>
<dbReference type="InterPro" id="IPR000467">
    <property type="entry name" value="G_patch_dom"/>
</dbReference>
<dbReference type="GO" id="GO:0005730">
    <property type="term" value="C:nucleolus"/>
    <property type="evidence" value="ECO:0007669"/>
    <property type="project" value="TreeGrafter"/>
</dbReference>
<dbReference type="GO" id="GO:0003676">
    <property type="term" value="F:nucleic acid binding"/>
    <property type="evidence" value="ECO:0007669"/>
    <property type="project" value="InterPro"/>
</dbReference>
<dbReference type="PANTHER" id="PTHR23149:SF9">
    <property type="entry name" value="G PATCH DOMAIN-CONTAINING PROTEIN 4"/>
    <property type="match status" value="1"/>
</dbReference>
<dbReference type="PANTHER" id="PTHR23149">
    <property type="entry name" value="G PATCH DOMAIN CONTAINING PROTEIN"/>
    <property type="match status" value="1"/>
</dbReference>
<dbReference type="AlphaFoldDB" id="A0A1A8X4Y6"/>
<proteinExistence type="predicted"/>
<feature type="region of interest" description="Disordered" evidence="1">
    <location>
        <begin position="195"/>
        <end position="239"/>
    </location>
</feature>
<dbReference type="InterPro" id="IPR050656">
    <property type="entry name" value="PINX1"/>
</dbReference>
<feature type="domain" description="G-patch" evidence="2">
    <location>
        <begin position="21"/>
        <end position="68"/>
    </location>
</feature>
<protein>
    <recommendedName>
        <fullName evidence="2">G-patch domain-containing protein</fullName>
    </recommendedName>
</protein>
<dbReference type="Proteomes" id="UP000078597">
    <property type="component" value="Unassembled WGS sequence"/>
</dbReference>
<dbReference type="VEuPathDB" id="PlasmoDB:PmUG01_09019800"/>
<evidence type="ECO:0000256" key="1">
    <source>
        <dbReference type="SAM" id="MobiDB-lite"/>
    </source>
</evidence>
<dbReference type="PROSITE" id="PS50174">
    <property type="entry name" value="G_PATCH"/>
    <property type="match status" value="1"/>
</dbReference>
<dbReference type="EMBL" id="FLQW01006351">
    <property type="protein sequence ID" value="SBT00338.1"/>
    <property type="molecule type" value="Genomic_DNA"/>
</dbReference>
<dbReference type="Pfam" id="PF01585">
    <property type="entry name" value="G-patch"/>
    <property type="match status" value="1"/>
</dbReference>
<name>A0A1A8X4Y6_PLAMA</name>
<reference evidence="4" key="1">
    <citation type="submission" date="2016-05" db="EMBL/GenBank/DDBJ databases">
        <authorList>
            <person name="Naeem Raeece"/>
        </authorList>
    </citation>
    <scope>NUCLEOTIDE SEQUENCE [LARGE SCALE GENOMIC DNA]</scope>
</reference>
<evidence type="ECO:0000259" key="2">
    <source>
        <dbReference type="PROSITE" id="PS50174"/>
    </source>
</evidence>
<evidence type="ECO:0000313" key="4">
    <source>
        <dbReference type="Proteomes" id="UP000078597"/>
    </source>
</evidence>
<organism evidence="3 4">
    <name type="scientific">Plasmodium malariae</name>
    <dbReference type="NCBI Taxonomy" id="5858"/>
    <lineage>
        <taxon>Eukaryota</taxon>
        <taxon>Sar</taxon>
        <taxon>Alveolata</taxon>
        <taxon>Apicomplexa</taxon>
        <taxon>Aconoidasida</taxon>
        <taxon>Haemosporida</taxon>
        <taxon>Plasmodiidae</taxon>
        <taxon>Plasmodium</taxon>
        <taxon>Plasmodium (Plasmodium)</taxon>
    </lineage>
</organism>
<dbReference type="SMART" id="SM00443">
    <property type="entry name" value="G_patch"/>
    <property type="match status" value="1"/>
</dbReference>
<sequence>MSKKYYEKLLGDIQNQSKPVESKFGYYILQKFGWEKGKGLGKHENGDVSIMKIKKYGEHGLGYEESKENDKNGMWWENMYNNCAKKIASSVSDLYSSSKTNGYSANGICENKIEKEKNENVKYSIFVKKSSTVVNTEYEKLSSLESEQKKNWSISYKEKKHVKIREKEICKKEKVERTNIDDSLDIKRKITEEKAKNGDDKEIAAVKKKKAERNKKGKRKNKKMKKKEKKMKKKKKQRE</sequence>
<gene>
    <name evidence="3" type="ORF">PMALA_075380</name>
</gene>
<evidence type="ECO:0000313" key="3">
    <source>
        <dbReference type="EMBL" id="SBT00338.1"/>
    </source>
</evidence>
<feature type="compositionally biased region" description="Basic and acidic residues" evidence="1">
    <location>
        <begin position="195"/>
        <end position="205"/>
    </location>
</feature>
<feature type="compositionally biased region" description="Basic residues" evidence="1">
    <location>
        <begin position="206"/>
        <end position="239"/>
    </location>
</feature>